<dbReference type="EMBL" id="MHUT01000011">
    <property type="protein sequence ID" value="OHA81068.1"/>
    <property type="molecule type" value="Genomic_DNA"/>
</dbReference>
<dbReference type="Proteomes" id="UP000179118">
    <property type="component" value="Unassembled WGS sequence"/>
</dbReference>
<protein>
    <recommendedName>
        <fullName evidence="3">Type 4 fimbrial biogenesis protein PilX N-terminal domain-containing protein</fullName>
    </recommendedName>
</protein>
<organism evidence="1 2">
    <name type="scientific">Candidatus Yonathbacteria bacterium RIFCSPHIGHO2_02_FULL_44_14</name>
    <dbReference type="NCBI Taxonomy" id="1802724"/>
    <lineage>
        <taxon>Bacteria</taxon>
        <taxon>Candidatus Yonathiibacteriota</taxon>
    </lineage>
</organism>
<name>A0A1G2S8R6_9BACT</name>
<gene>
    <name evidence="1" type="ORF">A3D51_01810</name>
</gene>
<evidence type="ECO:0000313" key="1">
    <source>
        <dbReference type="EMBL" id="OHA81068.1"/>
    </source>
</evidence>
<proteinExistence type="predicted"/>
<evidence type="ECO:0000313" key="2">
    <source>
        <dbReference type="Proteomes" id="UP000179118"/>
    </source>
</evidence>
<dbReference type="AlphaFoldDB" id="A0A1G2S8R6"/>
<comment type="caution">
    <text evidence="1">The sequence shown here is derived from an EMBL/GenBank/DDBJ whole genome shotgun (WGS) entry which is preliminary data.</text>
</comment>
<reference evidence="1 2" key="1">
    <citation type="journal article" date="2016" name="Nat. Commun.">
        <title>Thousands of microbial genomes shed light on interconnected biogeochemical processes in an aquifer system.</title>
        <authorList>
            <person name="Anantharaman K."/>
            <person name="Brown C.T."/>
            <person name="Hug L.A."/>
            <person name="Sharon I."/>
            <person name="Castelle C.J."/>
            <person name="Probst A.J."/>
            <person name="Thomas B.C."/>
            <person name="Singh A."/>
            <person name="Wilkins M.J."/>
            <person name="Karaoz U."/>
            <person name="Brodie E.L."/>
            <person name="Williams K.H."/>
            <person name="Hubbard S.S."/>
            <person name="Banfield J.F."/>
        </authorList>
    </citation>
    <scope>NUCLEOTIDE SEQUENCE [LARGE SCALE GENOMIC DNA]</scope>
</reference>
<sequence length="220" mass="23773">MRHNLKFNILKYNRGSLLLELLIVIALLAVILSTGSEAVFVSLQSNKVSSERDVALGLANEGLEAVRGTTEEKWQNIYGLTKGSQYYATSTVPVGKWTLGTGSQTVVLNGVTYTLYVIIENVNRCSDSTRSIASSTTCTPLATDYIDDPSTQKATVTVSWPNADPVAISEYFFRWRNMVCSQSGWVGNGLSGDSVQSCGTTTYDTIDATVSTSTGTLKLI</sequence>
<evidence type="ECO:0008006" key="3">
    <source>
        <dbReference type="Google" id="ProtNLM"/>
    </source>
</evidence>
<accession>A0A1G2S8R6</accession>